<name>A0AAV0WEU8_9HEMI</name>
<evidence type="ECO:0000313" key="1">
    <source>
        <dbReference type="EMBL" id="CAI6354207.1"/>
    </source>
</evidence>
<dbReference type="Proteomes" id="UP001160148">
    <property type="component" value="Unassembled WGS sequence"/>
</dbReference>
<reference evidence="1 2" key="1">
    <citation type="submission" date="2023-01" db="EMBL/GenBank/DDBJ databases">
        <authorList>
            <person name="Whitehead M."/>
        </authorList>
    </citation>
    <scope>NUCLEOTIDE SEQUENCE [LARGE SCALE GENOMIC DNA]</scope>
</reference>
<accession>A0AAV0WEU8</accession>
<dbReference type="AlphaFoldDB" id="A0AAV0WEU8"/>
<sequence>MAALNDKVVQQGKNISALGHSINMFGKQLNTVTNDVKSQGQLIGGLETRILAAKKTLSNIAASPSTTESTRSINNIAREVQLRTLLAVNLIIRGVPESPNTSISERITHDKKFVSDIFDKLNPPVPVESILRAFRIGKTADNKP</sequence>
<gene>
    <name evidence="1" type="ORF">MEUPH1_LOCUS10238</name>
</gene>
<protein>
    <submittedName>
        <fullName evidence="1">Uncharacterized protein</fullName>
    </submittedName>
</protein>
<evidence type="ECO:0000313" key="2">
    <source>
        <dbReference type="Proteomes" id="UP001160148"/>
    </source>
</evidence>
<organism evidence="1 2">
    <name type="scientific">Macrosiphum euphorbiae</name>
    <name type="common">potato aphid</name>
    <dbReference type="NCBI Taxonomy" id="13131"/>
    <lineage>
        <taxon>Eukaryota</taxon>
        <taxon>Metazoa</taxon>
        <taxon>Ecdysozoa</taxon>
        <taxon>Arthropoda</taxon>
        <taxon>Hexapoda</taxon>
        <taxon>Insecta</taxon>
        <taxon>Pterygota</taxon>
        <taxon>Neoptera</taxon>
        <taxon>Paraneoptera</taxon>
        <taxon>Hemiptera</taxon>
        <taxon>Sternorrhyncha</taxon>
        <taxon>Aphidomorpha</taxon>
        <taxon>Aphidoidea</taxon>
        <taxon>Aphididae</taxon>
        <taxon>Macrosiphini</taxon>
        <taxon>Macrosiphum</taxon>
    </lineage>
</organism>
<comment type="caution">
    <text evidence="1">The sequence shown here is derived from an EMBL/GenBank/DDBJ whole genome shotgun (WGS) entry which is preliminary data.</text>
</comment>
<proteinExistence type="predicted"/>
<keyword evidence="2" id="KW-1185">Reference proteome</keyword>
<dbReference type="EMBL" id="CARXXK010000002">
    <property type="protein sequence ID" value="CAI6354207.1"/>
    <property type="molecule type" value="Genomic_DNA"/>
</dbReference>